<comment type="subcellular location">
    <subcellularLocation>
        <location evidence="1">Cytoplasm</location>
    </subcellularLocation>
</comment>
<name>W9Y5V5_9EURO</name>
<dbReference type="GO" id="GO:0005737">
    <property type="term" value="C:cytoplasm"/>
    <property type="evidence" value="ECO:0007669"/>
    <property type="project" value="UniProtKB-SubCell"/>
</dbReference>
<dbReference type="OrthoDB" id="206354at2759"/>
<evidence type="ECO:0000256" key="3">
    <source>
        <dbReference type="ARBA" id="ARBA00022603"/>
    </source>
</evidence>
<sequence length="190" mass="21601">MENPDSDTPVLSALTLQALGEFRAEQALQLDCFEQLNSSHDQDPAWNQAKALSMDMFPEDWNASQFWVGQSTHCTSHSIVPDPVVTKYDTASATLLAQQLLNGMTSDTCIAIISTPSVFVQLKKLLRKLEEEKQPARVSLFEWDERFRVFDEFIPYDFEKPEKLDPSLKGVFDHILYDPPYHSVDCQTKG</sequence>
<dbReference type="HOGENOM" id="CLU_074410_1_1_1"/>
<keyword evidence="4" id="KW-0808">Transferase</keyword>
<dbReference type="eggNOG" id="KOG3350">
    <property type="taxonomic scope" value="Eukaryota"/>
</dbReference>
<dbReference type="EMBL" id="AMGY01000009">
    <property type="protein sequence ID" value="EXJ77824.1"/>
    <property type="molecule type" value="Genomic_DNA"/>
</dbReference>
<evidence type="ECO:0000313" key="6">
    <source>
        <dbReference type="Proteomes" id="UP000019478"/>
    </source>
</evidence>
<dbReference type="PANTHER" id="PTHR13200">
    <property type="entry name" value="EEF1A LYSINE METHYLTRANSFERASE 1"/>
    <property type="match status" value="1"/>
</dbReference>
<evidence type="ECO:0000256" key="1">
    <source>
        <dbReference type="ARBA" id="ARBA00004496"/>
    </source>
</evidence>
<dbReference type="InterPro" id="IPR041370">
    <property type="entry name" value="Mlase_EEF1AKMT1/ZCCHC4"/>
</dbReference>
<evidence type="ECO:0000313" key="5">
    <source>
        <dbReference type="EMBL" id="EXJ77824.1"/>
    </source>
</evidence>
<protein>
    <recommendedName>
        <fullName evidence="7">Protein-lysine N-methyltransferase EFM5</fullName>
    </recommendedName>
</protein>
<evidence type="ECO:0000256" key="2">
    <source>
        <dbReference type="ARBA" id="ARBA00022490"/>
    </source>
</evidence>
<keyword evidence="6" id="KW-1185">Reference proteome</keyword>
<keyword evidence="2" id="KW-0963">Cytoplasm</keyword>
<organism evidence="5 6">
    <name type="scientific">Capronia epimyces CBS 606.96</name>
    <dbReference type="NCBI Taxonomy" id="1182542"/>
    <lineage>
        <taxon>Eukaryota</taxon>
        <taxon>Fungi</taxon>
        <taxon>Dikarya</taxon>
        <taxon>Ascomycota</taxon>
        <taxon>Pezizomycotina</taxon>
        <taxon>Eurotiomycetes</taxon>
        <taxon>Chaetothyriomycetidae</taxon>
        <taxon>Chaetothyriales</taxon>
        <taxon>Herpotrichiellaceae</taxon>
        <taxon>Capronia</taxon>
    </lineage>
</organism>
<accession>W9Y5V5</accession>
<dbReference type="STRING" id="1182542.W9Y5V5"/>
<dbReference type="Pfam" id="PF10237">
    <property type="entry name" value="N6-adenineMlase"/>
    <property type="match status" value="1"/>
</dbReference>
<dbReference type="Proteomes" id="UP000019478">
    <property type="component" value="Unassembled WGS sequence"/>
</dbReference>
<gene>
    <name evidence="5" type="ORF">A1O3_08983</name>
</gene>
<dbReference type="RefSeq" id="XP_007737269.1">
    <property type="nucleotide sequence ID" value="XM_007739079.1"/>
</dbReference>
<dbReference type="InterPro" id="IPR019369">
    <property type="entry name" value="Efm5/EEF1AKMT1"/>
</dbReference>
<evidence type="ECO:0008006" key="7">
    <source>
        <dbReference type="Google" id="ProtNLM"/>
    </source>
</evidence>
<dbReference type="AlphaFoldDB" id="W9Y5V5"/>
<reference evidence="5 6" key="1">
    <citation type="submission" date="2013-03" db="EMBL/GenBank/DDBJ databases">
        <title>The Genome Sequence of Capronia epimyces CBS 606.96.</title>
        <authorList>
            <consortium name="The Broad Institute Genomics Platform"/>
            <person name="Cuomo C."/>
            <person name="de Hoog S."/>
            <person name="Gorbushina A."/>
            <person name="Walker B."/>
            <person name="Young S.K."/>
            <person name="Zeng Q."/>
            <person name="Gargeya S."/>
            <person name="Fitzgerald M."/>
            <person name="Haas B."/>
            <person name="Abouelleil A."/>
            <person name="Allen A.W."/>
            <person name="Alvarado L."/>
            <person name="Arachchi H.M."/>
            <person name="Berlin A.M."/>
            <person name="Chapman S.B."/>
            <person name="Gainer-Dewar J."/>
            <person name="Goldberg J."/>
            <person name="Griggs A."/>
            <person name="Gujja S."/>
            <person name="Hansen M."/>
            <person name="Howarth C."/>
            <person name="Imamovic A."/>
            <person name="Ireland A."/>
            <person name="Larimer J."/>
            <person name="McCowan C."/>
            <person name="Murphy C."/>
            <person name="Pearson M."/>
            <person name="Poon T.W."/>
            <person name="Priest M."/>
            <person name="Roberts A."/>
            <person name="Saif S."/>
            <person name="Shea T."/>
            <person name="Sisk P."/>
            <person name="Sykes S."/>
            <person name="Wortman J."/>
            <person name="Nusbaum C."/>
            <person name="Birren B."/>
        </authorList>
    </citation>
    <scope>NUCLEOTIDE SEQUENCE [LARGE SCALE GENOMIC DNA]</scope>
    <source>
        <strain evidence="5 6">CBS 606.96</strain>
    </source>
</reference>
<comment type="caution">
    <text evidence="5">The sequence shown here is derived from an EMBL/GenBank/DDBJ whole genome shotgun (WGS) entry which is preliminary data.</text>
</comment>
<keyword evidence="3" id="KW-0489">Methyltransferase</keyword>
<evidence type="ECO:0000256" key="4">
    <source>
        <dbReference type="ARBA" id="ARBA00022679"/>
    </source>
</evidence>
<dbReference type="GeneID" id="19173069"/>
<dbReference type="GO" id="GO:0032259">
    <property type="term" value="P:methylation"/>
    <property type="evidence" value="ECO:0007669"/>
    <property type="project" value="UniProtKB-KW"/>
</dbReference>
<proteinExistence type="predicted"/>
<dbReference type="GO" id="GO:0016279">
    <property type="term" value="F:protein-lysine N-methyltransferase activity"/>
    <property type="evidence" value="ECO:0007669"/>
    <property type="project" value="EnsemblFungi"/>
</dbReference>
<dbReference type="PANTHER" id="PTHR13200:SF0">
    <property type="entry name" value="EEF1A LYSINE METHYLTRANSFERASE 1"/>
    <property type="match status" value="1"/>
</dbReference>